<dbReference type="SUPFAM" id="SSF52799">
    <property type="entry name" value="(Phosphotyrosine protein) phosphatases II"/>
    <property type="match status" value="1"/>
</dbReference>
<gene>
    <name evidence="8" type="ORF">PCON_08334</name>
</gene>
<dbReference type="PROSITE" id="PS50054">
    <property type="entry name" value="TYR_PHOSPHATASE_DUAL"/>
    <property type="match status" value="1"/>
</dbReference>
<dbReference type="eggNOG" id="KOG1716">
    <property type="taxonomic scope" value="Eukaryota"/>
</dbReference>
<dbReference type="OMA" id="KRRYPFC"/>
<dbReference type="GO" id="GO:0043409">
    <property type="term" value="P:negative regulation of MAPK cascade"/>
    <property type="evidence" value="ECO:0007669"/>
    <property type="project" value="TreeGrafter"/>
</dbReference>
<feature type="domain" description="Tyrosine specific protein phosphatases" evidence="7">
    <location>
        <begin position="449"/>
        <end position="504"/>
    </location>
</feature>
<proteinExistence type="inferred from homology"/>
<dbReference type="Pfam" id="PF00782">
    <property type="entry name" value="DSPc"/>
    <property type="match status" value="1"/>
</dbReference>
<evidence type="ECO:0000256" key="4">
    <source>
        <dbReference type="ARBA" id="ARBA00022912"/>
    </source>
</evidence>
<dbReference type="AlphaFoldDB" id="U4LFA9"/>
<dbReference type="EC" id="3.1.3.48" evidence="2"/>
<keyword evidence="4" id="KW-0904">Protein phosphatase</keyword>
<evidence type="ECO:0000256" key="2">
    <source>
        <dbReference type="ARBA" id="ARBA00013064"/>
    </source>
</evidence>
<evidence type="ECO:0000256" key="3">
    <source>
        <dbReference type="ARBA" id="ARBA00022801"/>
    </source>
</evidence>
<dbReference type="InterPro" id="IPR029021">
    <property type="entry name" value="Prot-tyrosine_phosphatase-like"/>
</dbReference>
<dbReference type="EMBL" id="HF935428">
    <property type="protein sequence ID" value="CCX30232.1"/>
    <property type="molecule type" value="Genomic_DNA"/>
</dbReference>
<dbReference type="PANTHER" id="PTHR10159:SF519">
    <property type="entry name" value="DUAL SPECIFICITY PROTEIN PHOSPHATASE MPK3"/>
    <property type="match status" value="1"/>
</dbReference>
<feature type="compositionally biased region" description="Low complexity" evidence="5">
    <location>
        <begin position="209"/>
        <end position="224"/>
    </location>
</feature>
<sequence>MASITKTNATTSLKRTYTLVSSNPTSPSDIHPSKVPALDVDRRMSLSLKRRYPFCQSQSGNDSTIPAFTSLFDTEMTGCSPVKEIDHFTSFTEAPLHKSHGSVSTSASSSNNSSPTTTISTAASTTSEERITPDSSPDSPDALMALPSFRTRGRLANDLTIGVPPSPGLPPRPQSPSKKPRNMKNLSLNVPPSPAMPHHTIAGADDRAQASSAKSISAPSSPAFIMPPPPQNPRRRPSHLGLTIKLPGTLGDKPLRHHQSSPSLFSPGPRGPPGGMTLPQSASFRQTTFNIQPRPVFNNRWASETVQSSPSTAESNSPPKSPEILHEMDEEDDEPPRSGEAKSPAYPTGPALIFEPNIYLFSEPNAELASQFDVVINVAREVINPFRLAERNANLKAAASPGIPDTACTDVSFQTAFEDAMFSPATPTAPKPEPEYIHMPWDHNTAILEDLPKLVELISERSSEGKKVLVHCQCGVSRSATLLIAYSMFKNPEKSMQDAYSAVKGKSRWIGPNMSLIYQLTDWKKMICSDAPKTGFKGNGWRGAGPATAGLRNSMGGLGGFGRKGMEDEESIPEPQTAPLPERRSSPSVSPLMSPIDVRSDGNKPQLIRTRSVNGGFKQDTIPGPSSAPSGLSVASAIQSRTNWPDSVDGNLCLTAVEPTQRDPWLNARPYEPPEPTRMPPPPPPQAMPAPPISQVIAQPPSPQPSPPAKEYSLEKSFSIPGGFIDSDTAPSTPQLTSPRNSGFWATMPNRRISNWGALFSDPRSPQERQTTNPVIRNIFDVL</sequence>
<dbReference type="GO" id="GO:0005634">
    <property type="term" value="C:nucleus"/>
    <property type="evidence" value="ECO:0007669"/>
    <property type="project" value="TreeGrafter"/>
</dbReference>
<evidence type="ECO:0000256" key="5">
    <source>
        <dbReference type="SAM" id="MobiDB-lite"/>
    </source>
</evidence>
<feature type="compositionally biased region" description="Pro residues" evidence="5">
    <location>
        <begin position="164"/>
        <end position="174"/>
    </location>
</feature>
<comment type="similarity">
    <text evidence="1">Belongs to the protein-tyrosine phosphatase family. Non-receptor class dual specificity subfamily.</text>
</comment>
<dbReference type="GO" id="GO:0017017">
    <property type="term" value="F:MAP kinase tyrosine/serine/threonine phosphatase activity"/>
    <property type="evidence" value="ECO:0007669"/>
    <property type="project" value="TreeGrafter"/>
</dbReference>
<dbReference type="InterPro" id="IPR020422">
    <property type="entry name" value="TYR_PHOSPHATASE_DUAL_dom"/>
</dbReference>
<dbReference type="InterPro" id="IPR016130">
    <property type="entry name" value="Tyr_Pase_AS"/>
</dbReference>
<evidence type="ECO:0000256" key="1">
    <source>
        <dbReference type="ARBA" id="ARBA00008601"/>
    </source>
</evidence>
<feature type="compositionally biased region" description="Low complexity" evidence="5">
    <location>
        <begin position="102"/>
        <end position="126"/>
    </location>
</feature>
<dbReference type="PANTHER" id="PTHR10159">
    <property type="entry name" value="DUAL SPECIFICITY PROTEIN PHOSPHATASE"/>
    <property type="match status" value="1"/>
</dbReference>
<feature type="domain" description="Tyrosine-protein phosphatase" evidence="6">
    <location>
        <begin position="349"/>
        <end position="529"/>
    </location>
</feature>
<dbReference type="SMART" id="SM00195">
    <property type="entry name" value="DSPc"/>
    <property type="match status" value="1"/>
</dbReference>
<dbReference type="Proteomes" id="UP000018144">
    <property type="component" value="Unassembled WGS sequence"/>
</dbReference>
<dbReference type="InterPro" id="IPR000340">
    <property type="entry name" value="Dual-sp_phosphatase_cat-dom"/>
</dbReference>
<evidence type="ECO:0000259" key="7">
    <source>
        <dbReference type="PROSITE" id="PS50056"/>
    </source>
</evidence>
<feature type="compositionally biased region" description="Polar residues" evidence="5">
    <location>
        <begin position="729"/>
        <end position="741"/>
    </location>
</feature>
<feature type="region of interest" description="Disordered" evidence="5">
    <location>
        <begin position="659"/>
        <end position="745"/>
    </location>
</feature>
<keyword evidence="3" id="KW-0378">Hydrolase</keyword>
<dbReference type="STRING" id="1076935.U4LFA9"/>
<dbReference type="PROSITE" id="PS50056">
    <property type="entry name" value="TYR_PHOSPHATASE_2"/>
    <property type="match status" value="1"/>
</dbReference>
<dbReference type="GO" id="GO:0033550">
    <property type="term" value="F:MAP kinase tyrosine phosphatase activity"/>
    <property type="evidence" value="ECO:0007669"/>
    <property type="project" value="TreeGrafter"/>
</dbReference>
<feature type="compositionally biased region" description="Polar residues" evidence="5">
    <location>
        <begin position="303"/>
        <end position="318"/>
    </location>
</feature>
<accession>U4LFA9</accession>
<feature type="region of interest" description="Disordered" evidence="5">
    <location>
        <begin position="97"/>
        <end position="144"/>
    </location>
</feature>
<dbReference type="Gene3D" id="3.90.190.10">
    <property type="entry name" value="Protein tyrosine phosphatase superfamily"/>
    <property type="match status" value="1"/>
</dbReference>
<dbReference type="CDD" id="cd14521">
    <property type="entry name" value="DSP_fungal_SDP1-like"/>
    <property type="match status" value="1"/>
</dbReference>
<dbReference type="GO" id="GO:0005829">
    <property type="term" value="C:cytosol"/>
    <property type="evidence" value="ECO:0007669"/>
    <property type="project" value="TreeGrafter"/>
</dbReference>
<organism evidence="8 9">
    <name type="scientific">Pyronema omphalodes (strain CBS 100304)</name>
    <name type="common">Pyronema confluens</name>
    <dbReference type="NCBI Taxonomy" id="1076935"/>
    <lineage>
        <taxon>Eukaryota</taxon>
        <taxon>Fungi</taxon>
        <taxon>Dikarya</taxon>
        <taxon>Ascomycota</taxon>
        <taxon>Pezizomycotina</taxon>
        <taxon>Pezizomycetes</taxon>
        <taxon>Pezizales</taxon>
        <taxon>Pyronemataceae</taxon>
        <taxon>Pyronema</taxon>
    </lineage>
</organism>
<protein>
    <recommendedName>
        <fullName evidence="2">protein-tyrosine-phosphatase</fullName>
        <ecNumber evidence="2">3.1.3.48</ecNumber>
    </recommendedName>
</protein>
<feature type="compositionally biased region" description="Pro residues" evidence="5">
    <location>
        <begin position="671"/>
        <end position="692"/>
    </location>
</feature>
<dbReference type="InterPro" id="IPR000387">
    <property type="entry name" value="Tyr_Pase_dom"/>
</dbReference>
<feature type="region of interest" description="Disordered" evidence="5">
    <location>
        <begin position="615"/>
        <end position="634"/>
    </location>
</feature>
<dbReference type="GO" id="GO:0008330">
    <property type="term" value="F:protein tyrosine/threonine phosphatase activity"/>
    <property type="evidence" value="ECO:0007669"/>
    <property type="project" value="TreeGrafter"/>
</dbReference>
<name>U4LFA9_PYROM</name>
<evidence type="ECO:0000313" key="9">
    <source>
        <dbReference type="Proteomes" id="UP000018144"/>
    </source>
</evidence>
<dbReference type="OrthoDB" id="426001at2759"/>
<reference evidence="8 9" key="1">
    <citation type="journal article" date="2013" name="PLoS Genet.">
        <title>The genome and development-dependent transcriptomes of Pyronema confluens: a window into fungal evolution.</title>
        <authorList>
            <person name="Traeger S."/>
            <person name="Altegoer F."/>
            <person name="Freitag M."/>
            <person name="Gabaldon T."/>
            <person name="Kempken F."/>
            <person name="Kumar A."/>
            <person name="Marcet-Houben M."/>
            <person name="Poggeler S."/>
            <person name="Stajich J.E."/>
            <person name="Nowrousian M."/>
        </authorList>
    </citation>
    <scope>NUCLEOTIDE SEQUENCE [LARGE SCALE GENOMIC DNA]</scope>
    <source>
        <strain evidence="9">CBS 100304</strain>
        <tissue evidence="8">Vegetative mycelium</tissue>
    </source>
</reference>
<evidence type="ECO:0000313" key="8">
    <source>
        <dbReference type="EMBL" id="CCX30232.1"/>
    </source>
</evidence>
<evidence type="ECO:0000259" key="6">
    <source>
        <dbReference type="PROSITE" id="PS50054"/>
    </source>
</evidence>
<feature type="region of interest" description="Disordered" evidence="5">
    <location>
        <begin position="303"/>
        <end position="347"/>
    </location>
</feature>
<keyword evidence="9" id="KW-1185">Reference proteome</keyword>
<feature type="region of interest" description="Disordered" evidence="5">
    <location>
        <begin position="547"/>
        <end position="603"/>
    </location>
</feature>
<dbReference type="PROSITE" id="PS00383">
    <property type="entry name" value="TYR_PHOSPHATASE_1"/>
    <property type="match status" value="1"/>
</dbReference>
<feature type="region of interest" description="Disordered" evidence="5">
    <location>
        <begin position="158"/>
        <end position="281"/>
    </location>
</feature>